<accession>A0A9J6ABA1</accession>
<name>A0A9J6ABA1_SOLCO</name>
<dbReference type="AlphaFoldDB" id="A0A9J6ABA1"/>
<organism evidence="1 2">
    <name type="scientific">Solanum commersonii</name>
    <name type="common">Commerson's wild potato</name>
    <name type="synonym">Commerson's nightshade</name>
    <dbReference type="NCBI Taxonomy" id="4109"/>
    <lineage>
        <taxon>Eukaryota</taxon>
        <taxon>Viridiplantae</taxon>
        <taxon>Streptophyta</taxon>
        <taxon>Embryophyta</taxon>
        <taxon>Tracheophyta</taxon>
        <taxon>Spermatophyta</taxon>
        <taxon>Magnoliopsida</taxon>
        <taxon>eudicotyledons</taxon>
        <taxon>Gunneridae</taxon>
        <taxon>Pentapetalae</taxon>
        <taxon>asterids</taxon>
        <taxon>lamiids</taxon>
        <taxon>Solanales</taxon>
        <taxon>Solanaceae</taxon>
        <taxon>Solanoideae</taxon>
        <taxon>Solaneae</taxon>
        <taxon>Solanum</taxon>
    </lineage>
</organism>
<dbReference type="EMBL" id="JACXVP010000002">
    <property type="protein sequence ID" value="KAG5621207.1"/>
    <property type="molecule type" value="Genomic_DNA"/>
</dbReference>
<keyword evidence="2" id="KW-1185">Reference proteome</keyword>
<evidence type="ECO:0000313" key="1">
    <source>
        <dbReference type="EMBL" id="KAG5621207.1"/>
    </source>
</evidence>
<gene>
    <name evidence="1" type="ORF">H5410_006425</name>
</gene>
<dbReference type="Gene3D" id="3.80.10.10">
    <property type="entry name" value="Ribonuclease Inhibitor"/>
    <property type="match status" value="1"/>
</dbReference>
<dbReference type="Proteomes" id="UP000824120">
    <property type="component" value="Chromosome 2"/>
</dbReference>
<dbReference type="OrthoDB" id="676979at2759"/>
<dbReference type="InterPro" id="IPR032675">
    <property type="entry name" value="LRR_dom_sf"/>
</dbReference>
<sequence length="99" mass="10893">LNIPTSSVTIYAALMAFKSSLRLEPHHILSRNWSSTHTSAAALQLPNLAIQGRVSSEIANLTQLALIDLSSNDLNGNLPRELGFLQRLRLGILLMELFL</sequence>
<feature type="non-terminal residue" evidence="1">
    <location>
        <position position="99"/>
    </location>
</feature>
<reference evidence="1 2" key="1">
    <citation type="submission" date="2020-09" db="EMBL/GenBank/DDBJ databases">
        <title>De no assembly of potato wild relative species, Solanum commersonii.</title>
        <authorList>
            <person name="Cho K."/>
        </authorList>
    </citation>
    <scope>NUCLEOTIDE SEQUENCE [LARGE SCALE GENOMIC DNA]</scope>
    <source>
        <strain evidence="1">LZ3.2</strain>
        <tissue evidence="1">Leaf</tissue>
    </source>
</reference>
<comment type="caution">
    <text evidence="1">The sequence shown here is derived from an EMBL/GenBank/DDBJ whole genome shotgun (WGS) entry which is preliminary data.</text>
</comment>
<evidence type="ECO:0000313" key="2">
    <source>
        <dbReference type="Proteomes" id="UP000824120"/>
    </source>
</evidence>
<dbReference type="SUPFAM" id="SSF52058">
    <property type="entry name" value="L domain-like"/>
    <property type="match status" value="1"/>
</dbReference>
<protein>
    <recommendedName>
        <fullName evidence="3">LRR receptor-like serine/threonine-protein kinase</fullName>
    </recommendedName>
</protein>
<proteinExistence type="predicted"/>
<evidence type="ECO:0008006" key="3">
    <source>
        <dbReference type="Google" id="ProtNLM"/>
    </source>
</evidence>